<protein>
    <recommendedName>
        <fullName evidence="5">ATP-grasp domain-containing protein</fullName>
    </recommendedName>
</protein>
<evidence type="ECO:0000256" key="1">
    <source>
        <dbReference type="ARBA" id="ARBA00022723"/>
    </source>
</evidence>
<dbReference type="InterPro" id="IPR004666">
    <property type="entry name" value="Rp_bS6_RimK/Lys_biosynth_LsyX"/>
</dbReference>
<evidence type="ECO:0000256" key="2">
    <source>
        <dbReference type="ARBA" id="ARBA00022741"/>
    </source>
</evidence>
<dbReference type="AlphaFoldDB" id="A0A2M7VAB6"/>
<reference evidence="7" key="1">
    <citation type="submission" date="2017-09" db="EMBL/GenBank/DDBJ databases">
        <title>Depth-based differentiation of microbial function through sediment-hosted aquifers and enrichment of novel symbionts in the deep terrestrial subsurface.</title>
        <authorList>
            <person name="Probst A.J."/>
            <person name="Ladd B."/>
            <person name="Jarett J.K."/>
            <person name="Geller-Mcgrath D.E."/>
            <person name="Sieber C.M.K."/>
            <person name="Emerson J.B."/>
            <person name="Anantharaman K."/>
            <person name="Thomas B.C."/>
            <person name="Malmstrom R."/>
            <person name="Stieglmeier M."/>
            <person name="Klingl A."/>
            <person name="Woyke T."/>
            <person name="Ryan C.M."/>
            <person name="Banfield J.F."/>
        </authorList>
    </citation>
    <scope>NUCLEOTIDE SEQUENCE [LARGE SCALE GENOMIC DNA]</scope>
</reference>
<organism evidence="6 7">
    <name type="scientific">Candidatus Magasanikbacteria bacterium CG_4_10_14_0_2_um_filter_37_12</name>
    <dbReference type="NCBI Taxonomy" id="1974637"/>
    <lineage>
        <taxon>Bacteria</taxon>
        <taxon>Candidatus Magasanikiibacteriota</taxon>
    </lineage>
</organism>
<keyword evidence="1" id="KW-0479">Metal-binding</keyword>
<comment type="caution">
    <text evidence="6">The sequence shown here is derived from an EMBL/GenBank/DDBJ whole genome shotgun (WGS) entry which is preliminary data.</text>
</comment>
<dbReference type="PANTHER" id="PTHR21621:SF0">
    <property type="entry name" value="BETA-CITRYLGLUTAMATE SYNTHASE B-RELATED"/>
    <property type="match status" value="1"/>
</dbReference>
<dbReference type="InterPro" id="IPR013815">
    <property type="entry name" value="ATP_grasp_subdomain_1"/>
</dbReference>
<dbReference type="Gene3D" id="3.30.470.20">
    <property type="entry name" value="ATP-grasp fold, B domain"/>
    <property type="match status" value="1"/>
</dbReference>
<evidence type="ECO:0000256" key="4">
    <source>
        <dbReference type="PROSITE-ProRule" id="PRU00409"/>
    </source>
</evidence>
<dbReference type="Pfam" id="PF08443">
    <property type="entry name" value="RimK"/>
    <property type="match status" value="1"/>
</dbReference>
<dbReference type="PANTHER" id="PTHR21621">
    <property type="entry name" value="RIBOSOMAL PROTEIN S6 MODIFICATION PROTEIN"/>
    <property type="match status" value="1"/>
</dbReference>
<dbReference type="EMBL" id="PFPK01000003">
    <property type="protein sequence ID" value="PIZ95820.1"/>
    <property type="molecule type" value="Genomic_DNA"/>
</dbReference>
<dbReference type="GO" id="GO:0046872">
    <property type="term" value="F:metal ion binding"/>
    <property type="evidence" value="ECO:0007669"/>
    <property type="project" value="UniProtKB-KW"/>
</dbReference>
<dbReference type="GO" id="GO:0005737">
    <property type="term" value="C:cytoplasm"/>
    <property type="evidence" value="ECO:0007669"/>
    <property type="project" value="TreeGrafter"/>
</dbReference>
<evidence type="ECO:0000259" key="5">
    <source>
        <dbReference type="PROSITE" id="PS50975"/>
    </source>
</evidence>
<dbReference type="SUPFAM" id="SSF56059">
    <property type="entry name" value="Glutathione synthetase ATP-binding domain-like"/>
    <property type="match status" value="1"/>
</dbReference>
<dbReference type="Proteomes" id="UP000228568">
    <property type="component" value="Unassembled WGS sequence"/>
</dbReference>
<dbReference type="NCBIfam" id="TIGR00768">
    <property type="entry name" value="rimK_fam"/>
    <property type="match status" value="1"/>
</dbReference>
<accession>A0A2M7VAB6</accession>
<dbReference type="PROSITE" id="PS50975">
    <property type="entry name" value="ATP_GRASP"/>
    <property type="match status" value="1"/>
</dbReference>
<keyword evidence="3 4" id="KW-0067">ATP-binding</keyword>
<feature type="domain" description="ATP-grasp" evidence="5">
    <location>
        <begin position="111"/>
        <end position="299"/>
    </location>
</feature>
<keyword evidence="2 4" id="KW-0547">Nucleotide-binding</keyword>
<evidence type="ECO:0000313" key="6">
    <source>
        <dbReference type="EMBL" id="PIZ95820.1"/>
    </source>
</evidence>
<evidence type="ECO:0000256" key="3">
    <source>
        <dbReference type="ARBA" id="ARBA00022840"/>
    </source>
</evidence>
<dbReference type="GO" id="GO:0018169">
    <property type="term" value="F:ribosomal S6-glutamic acid ligase activity"/>
    <property type="evidence" value="ECO:0007669"/>
    <property type="project" value="TreeGrafter"/>
</dbReference>
<dbReference type="Gene3D" id="3.40.50.20">
    <property type="match status" value="1"/>
</dbReference>
<sequence length="310" mass="33936">MIIPLLISQKEEKIHGSFKKSIDLLQSSAQARGHSIGMFDSSRCKLLFDNKGTILLDGKKPKFHTLLVKPSFAGDRLDLTAMLIKQFEIIGVRAVNSYSSIVHTKNKIRQLQTLATNGIPIPRSMVVHSSVFTDDIVERLGSFPIIIKSVVGNQGVGVTMVESKRGMRALLDMMTKTDEDFGGPVIVQEYIRESSGRDIRVFVVGGKIIAAMDRVAKKQGEFRSNFSLGGKVAIAKLTTAEKRIALKTTKVTGLDFAGVDIIRSDKGPKVLEINANPGLKGITEATGIDVAGELIDYIVTLEKRALRRLM</sequence>
<dbReference type="GO" id="GO:0005524">
    <property type="term" value="F:ATP binding"/>
    <property type="evidence" value="ECO:0007669"/>
    <property type="project" value="UniProtKB-UniRule"/>
</dbReference>
<gene>
    <name evidence="6" type="ORF">COX81_00235</name>
</gene>
<dbReference type="InterPro" id="IPR013651">
    <property type="entry name" value="ATP-grasp_RimK-type"/>
</dbReference>
<name>A0A2M7VAB6_9BACT</name>
<evidence type="ECO:0000313" key="7">
    <source>
        <dbReference type="Proteomes" id="UP000228568"/>
    </source>
</evidence>
<dbReference type="GO" id="GO:0009432">
    <property type="term" value="P:SOS response"/>
    <property type="evidence" value="ECO:0007669"/>
    <property type="project" value="TreeGrafter"/>
</dbReference>
<proteinExistence type="predicted"/>
<dbReference type="Gene3D" id="3.30.1490.20">
    <property type="entry name" value="ATP-grasp fold, A domain"/>
    <property type="match status" value="1"/>
</dbReference>
<dbReference type="InterPro" id="IPR011761">
    <property type="entry name" value="ATP-grasp"/>
</dbReference>